<dbReference type="SUPFAM" id="SSF48371">
    <property type="entry name" value="ARM repeat"/>
    <property type="match status" value="1"/>
</dbReference>
<organism evidence="16">
    <name type="scientific">Phaffia rhodozyma</name>
    <name type="common">Yeast</name>
    <name type="synonym">Xanthophyllomyces dendrorhous</name>
    <dbReference type="NCBI Taxonomy" id="264483"/>
    <lineage>
        <taxon>Eukaryota</taxon>
        <taxon>Fungi</taxon>
        <taxon>Dikarya</taxon>
        <taxon>Basidiomycota</taxon>
        <taxon>Agaricomycotina</taxon>
        <taxon>Tremellomycetes</taxon>
        <taxon>Cystofilobasidiales</taxon>
        <taxon>Mrakiaceae</taxon>
        <taxon>Phaffia</taxon>
    </lineage>
</organism>
<dbReference type="InterPro" id="IPR023780">
    <property type="entry name" value="Chromo_domain"/>
</dbReference>
<dbReference type="EMBL" id="LN483332">
    <property type="protein sequence ID" value="CED85459.1"/>
    <property type="molecule type" value="Genomic_DNA"/>
</dbReference>
<accession>A0A0F7SXJ0</accession>
<keyword evidence="7" id="KW-0648">Protein biosynthesis</keyword>
<name>A0A0F7SXJ0_PHARH</name>
<comment type="similarity">
    <text evidence="3">Belongs to the ABC transporter superfamily. ABCF family. EF3 subfamily.</text>
</comment>
<dbReference type="InterPro" id="IPR000953">
    <property type="entry name" value="Chromo/chromo_shadow_dom"/>
</dbReference>
<evidence type="ECO:0000256" key="5">
    <source>
        <dbReference type="ARBA" id="ARBA00022737"/>
    </source>
</evidence>
<dbReference type="PANTHER" id="PTHR19211:SF14">
    <property type="entry name" value="ATP-BINDING CASSETTE SUB-FAMILY F MEMBER 1"/>
    <property type="match status" value="1"/>
</dbReference>
<dbReference type="SMART" id="SM00382">
    <property type="entry name" value="AAA"/>
    <property type="match status" value="2"/>
</dbReference>
<dbReference type="FunFam" id="3.40.50.300:FF:000193">
    <property type="entry name" value="Probable Elongation factor 3"/>
    <property type="match status" value="1"/>
</dbReference>
<dbReference type="GO" id="GO:0006338">
    <property type="term" value="P:chromatin remodeling"/>
    <property type="evidence" value="ECO:0007669"/>
    <property type="project" value="UniProtKB-ARBA"/>
</dbReference>
<dbReference type="InterPro" id="IPR003593">
    <property type="entry name" value="AAA+_ATPase"/>
</dbReference>
<feature type="repeat" description="HEAT" evidence="12">
    <location>
        <begin position="87"/>
        <end position="124"/>
    </location>
</feature>
<evidence type="ECO:0000313" key="16">
    <source>
        <dbReference type="EMBL" id="CED85459.1"/>
    </source>
</evidence>
<dbReference type="Gene3D" id="1.25.10.10">
    <property type="entry name" value="Leucine-rich Repeat Variant"/>
    <property type="match status" value="1"/>
</dbReference>
<dbReference type="GO" id="GO:0003746">
    <property type="term" value="F:translation elongation factor activity"/>
    <property type="evidence" value="ECO:0007669"/>
    <property type="project" value="UniProtKB-KW"/>
</dbReference>
<evidence type="ECO:0000256" key="7">
    <source>
        <dbReference type="ARBA" id="ARBA00022768"/>
    </source>
</evidence>
<keyword evidence="4" id="KW-0963">Cytoplasm</keyword>
<evidence type="ECO:0000256" key="1">
    <source>
        <dbReference type="ARBA" id="ARBA00004496"/>
    </source>
</evidence>
<comment type="subcellular location">
    <subcellularLocation>
        <location evidence="1">Cytoplasm</location>
    </subcellularLocation>
</comment>
<keyword evidence="9" id="KW-0067">ATP-binding</keyword>
<dbReference type="InterPro" id="IPR015688">
    <property type="entry name" value="eEF3_ABC2_chromodomain-like"/>
</dbReference>
<evidence type="ECO:0000256" key="9">
    <source>
        <dbReference type="ARBA" id="ARBA00022840"/>
    </source>
</evidence>
<sequence length="1079" mass="117389">MSDSAIPEILVALSAAKDATQAKGKADELSLAIKRSNIETLSTYDVLPTIQRWATSKNAAEREVAPVAFARLIVNLGVGSEPVFIPYLPTLFNLLMEKTAAIRTSAQSALNAFIKLCPPESIRQVMQALRVCLEEVKGWKGQIGVLKAMENLVREESQEQVAAELGATIPLVEHAMHDTKTEVATAARKCGRALTGTLYNPDLKPHLDKLVDAMASPTAVPSTIKALSSTTFVSEVTAPVLAVLVPLLIRALKERSTDTTRMTCIVVSNLVKLVRDPKVAATYLSVLVPGVTNVAEGAAFPELRAFGKTAQETLANAGASADAVLPALRDVKASTILALNTLLPVLPIANLPTSITELPLAKYLPNDPIKATILEYAGGILADLADERLFDKSLWEERALGNYLRFFVGGKEDGRQVAAQVLDVFIEADKKRFAPDEEDDGTQGELLCNIMFSLAYGGLLLLNHTNLKLYRGHRYGICAGNGKGKSTLMKAIRDGKVEGFPPQDQLRTIMVEHALQGEDTGSSIINFIASDSNLASTPREKIAAALLEVGFSEEKQGDPVGSLSGGWKMKLELARAMLIGADILLLDEPTNHLDVGSVAWLEKYLCSQTQITCLIVSHDSGFLDNVCTDIMHYENKKLAYYKGNLSKFVERVPEARSYYTLAATSIKFTFPPPGSLMGVRSNTRSIMKVSHCTFTYPGAARPSLHDVSCALTLSSRVGILGPNGAGKSTLIKLLTGETIPQEGKVEKHPALRVGYVAQHAFHHLEQHLEKTPVAYIQWRFQDGHDREVLEKATRVLSEEDKLQMEKPMVGKNGEERKIELLLGRQKLKKTFQYEVKWRGLSHKSNTWVGRMELIEAGFGKIVQQFDDIESSREGAGSRDNAAHLIKKHLEDVGLEGDHAMYSEISGLSGGQKVKVVIAATLWNNPQVLILDEPTNFLDREALGGLSVAIRDWGGAVCIISHNMEFVNALCPEIWHVDAGRLTHQGKVALVEDAFADGASTASSAVPSRLASRASSKPSSVATTPAGSDAEGNGEIPAAPRIKKKKMTRNDVKAQQVRRAQRKLNWLTYGGEREPDTDDE</sequence>
<dbReference type="AlphaFoldDB" id="A0A0F7SXJ0"/>
<evidence type="ECO:0000256" key="11">
    <source>
        <dbReference type="ARBA" id="ARBA00049360"/>
    </source>
</evidence>
<dbReference type="Gene3D" id="2.40.50.990">
    <property type="match status" value="1"/>
</dbReference>
<reference evidence="16" key="1">
    <citation type="submission" date="2014-08" db="EMBL/GenBank/DDBJ databases">
        <authorList>
            <person name="Sharma Rahul"/>
            <person name="Thines Marco"/>
        </authorList>
    </citation>
    <scope>NUCLEOTIDE SEQUENCE</scope>
</reference>
<evidence type="ECO:0000259" key="15">
    <source>
        <dbReference type="PROSITE" id="PS50893"/>
    </source>
</evidence>
<dbReference type="Pfam" id="PF24984">
    <property type="entry name" value="HEAT_EF3_GNC1"/>
    <property type="match status" value="1"/>
</dbReference>
<dbReference type="GO" id="GO:0003723">
    <property type="term" value="F:RNA binding"/>
    <property type="evidence" value="ECO:0007669"/>
    <property type="project" value="UniProtKB-KW"/>
</dbReference>
<evidence type="ECO:0000256" key="6">
    <source>
        <dbReference type="ARBA" id="ARBA00022741"/>
    </source>
</evidence>
<dbReference type="CDD" id="cd03221">
    <property type="entry name" value="ABCF_EF-3"/>
    <property type="match status" value="1"/>
</dbReference>
<evidence type="ECO:0000256" key="8">
    <source>
        <dbReference type="ARBA" id="ARBA00022801"/>
    </source>
</evidence>
<keyword evidence="5" id="KW-0677">Repeat</keyword>
<dbReference type="InterPro" id="IPR011989">
    <property type="entry name" value="ARM-like"/>
</dbReference>
<feature type="domain" description="ABC transporter" evidence="15">
    <location>
        <begin position="445"/>
        <end position="661"/>
    </location>
</feature>
<feature type="region of interest" description="Disordered" evidence="13">
    <location>
        <begin position="1005"/>
        <end position="1057"/>
    </location>
</feature>
<dbReference type="PROSITE" id="PS50893">
    <property type="entry name" value="ABC_TRANSPORTER_2"/>
    <property type="match status" value="2"/>
</dbReference>
<dbReference type="SUPFAM" id="SSF54160">
    <property type="entry name" value="Chromo domain-like"/>
    <property type="match status" value="1"/>
</dbReference>
<dbReference type="Pfam" id="PF24987">
    <property type="entry name" value="HEAT_EF3_N"/>
    <property type="match status" value="1"/>
</dbReference>
<keyword evidence="7" id="KW-0251">Elongation factor</keyword>
<evidence type="ECO:0000256" key="4">
    <source>
        <dbReference type="ARBA" id="ARBA00022490"/>
    </source>
</evidence>
<dbReference type="InterPro" id="IPR017871">
    <property type="entry name" value="ABC_transporter-like_CS"/>
</dbReference>
<dbReference type="InterPro" id="IPR027417">
    <property type="entry name" value="P-loop_NTPase"/>
</dbReference>
<feature type="domain" description="ABC transporter" evidence="15">
    <location>
        <begin position="687"/>
        <end position="1003"/>
    </location>
</feature>
<proteinExistence type="inferred from homology"/>
<comment type="pathway">
    <text evidence="2">Protein biosynthesis; polypeptide chain elongation.</text>
</comment>
<keyword evidence="6" id="KW-0547">Nucleotide-binding</keyword>
<dbReference type="FunFam" id="2.40.50.990:FF:000002">
    <property type="entry name" value="mRNA export factor elf1"/>
    <property type="match status" value="1"/>
</dbReference>
<evidence type="ECO:0000259" key="14">
    <source>
        <dbReference type="PROSITE" id="PS50013"/>
    </source>
</evidence>
<dbReference type="CDD" id="cd18626">
    <property type="entry name" value="CD_eEF3"/>
    <property type="match status" value="1"/>
</dbReference>
<dbReference type="InterPro" id="IPR050611">
    <property type="entry name" value="ABCF"/>
</dbReference>
<dbReference type="GO" id="GO:0005524">
    <property type="term" value="F:ATP binding"/>
    <property type="evidence" value="ECO:0007669"/>
    <property type="project" value="UniProtKB-KW"/>
</dbReference>
<dbReference type="SMART" id="SM00298">
    <property type="entry name" value="CHROMO"/>
    <property type="match status" value="1"/>
</dbReference>
<evidence type="ECO:0000256" key="12">
    <source>
        <dbReference type="PROSITE-ProRule" id="PRU00103"/>
    </source>
</evidence>
<keyword evidence="8" id="KW-0378">Hydrolase</keyword>
<dbReference type="SUPFAM" id="SSF52540">
    <property type="entry name" value="P-loop containing nucleoside triphosphate hydrolases"/>
    <property type="match status" value="2"/>
</dbReference>
<evidence type="ECO:0000256" key="2">
    <source>
        <dbReference type="ARBA" id="ARBA00004815"/>
    </source>
</evidence>
<dbReference type="Pfam" id="PF00385">
    <property type="entry name" value="Chromo"/>
    <property type="match status" value="1"/>
</dbReference>
<dbReference type="InterPro" id="IPR021133">
    <property type="entry name" value="HEAT_type_2"/>
</dbReference>
<dbReference type="PROSITE" id="PS50077">
    <property type="entry name" value="HEAT_REPEAT"/>
    <property type="match status" value="1"/>
</dbReference>
<dbReference type="InterPro" id="IPR047038">
    <property type="entry name" value="eEF3_chromodomain-like_sf"/>
</dbReference>
<evidence type="ECO:0000256" key="3">
    <source>
        <dbReference type="ARBA" id="ARBA00011054"/>
    </source>
</evidence>
<feature type="compositionally biased region" description="Polar residues" evidence="13">
    <location>
        <begin position="1012"/>
        <end position="1025"/>
    </location>
</feature>
<dbReference type="Pfam" id="PF00005">
    <property type="entry name" value="ABC_tran"/>
    <property type="match status" value="2"/>
</dbReference>
<dbReference type="InterPro" id="IPR003439">
    <property type="entry name" value="ABC_transporter-like_ATP-bd"/>
</dbReference>
<keyword evidence="10" id="KW-0694">RNA-binding</keyword>
<dbReference type="InterPro" id="IPR016197">
    <property type="entry name" value="Chromo-like_dom_sf"/>
</dbReference>
<dbReference type="PANTHER" id="PTHR19211">
    <property type="entry name" value="ATP-BINDING TRANSPORT PROTEIN-RELATED"/>
    <property type="match status" value="1"/>
</dbReference>
<dbReference type="GO" id="GO:0005737">
    <property type="term" value="C:cytoplasm"/>
    <property type="evidence" value="ECO:0007669"/>
    <property type="project" value="UniProtKB-SubCell"/>
</dbReference>
<feature type="domain" description="Chromo" evidence="14">
    <location>
        <begin position="816"/>
        <end position="877"/>
    </location>
</feature>
<evidence type="ECO:0000256" key="13">
    <source>
        <dbReference type="SAM" id="MobiDB-lite"/>
    </source>
</evidence>
<evidence type="ECO:0000256" key="10">
    <source>
        <dbReference type="ARBA" id="ARBA00022884"/>
    </source>
</evidence>
<protein>
    <submittedName>
        <fullName evidence="16">Mrna export factor elf1</fullName>
    </submittedName>
</protein>
<dbReference type="InterPro" id="IPR016024">
    <property type="entry name" value="ARM-type_fold"/>
</dbReference>
<dbReference type="Gene3D" id="3.40.50.300">
    <property type="entry name" value="P-loop containing nucleotide triphosphate hydrolases"/>
    <property type="match status" value="2"/>
</dbReference>
<comment type="catalytic activity">
    <reaction evidence="11">
        <text>ATP + H2O = ADP + phosphate + H(+)</text>
        <dbReference type="Rhea" id="RHEA:13065"/>
        <dbReference type="ChEBI" id="CHEBI:15377"/>
        <dbReference type="ChEBI" id="CHEBI:15378"/>
        <dbReference type="ChEBI" id="CHEBI:30616"/>
        <dbReference type="ChEBI" id="CHEBI:43474"/>
        <dbReference type="ChEBI" id="CHEBI:456216"/>
    </reaction>
</comment>
<dbReference type="PROSITE" id="PS00211">
    <property type="entry name" value="ABC_TRANSPORTER_1"/>
    <property type="match status" value="2"/>
</dbReference>
<dbReference type="PROSITE" id="PS50013">
    <property type="entry name" value="CHROMO_2"/>
    <property type="match status" value="1"/>
</dbReference>
<dbReference type="GO" id="GO:0016887">
    <property type="term" value="F:ATP hydrolysis activity"/>
    <property type="evidence" value="ECO:0007669"/>
    <property type="project" value="InterPro"/>
</dbReference>